<dbReference type="Proteomes" id="UP000001188">
    <property type="component" value="Chromosome"/>
</dbReference>
<accession>B0RMA2</accession>
<organism evidence="2 3">
    <name type="scientific">Xanthomonas campestris pv. campestris (strain B100)</name>
    <dbReference type="NCBI Taxonomy" id="509169"/>
    <lineage>
        <taxon>Bacteria</taxon>
        <taxon>Pseudomonadati</taxon>
        <taxon>Pseudomonadota</taxon>
        <taxon>Gammaproteobacteria</taxon>
        <taxon>Lysobacterales</taxon>
        <taxon>Lysobacteraceae</taxon>
        <taxon>Xanthomonas</taxon>
    </lineage>
</organism>
<dbReference type="EMBL" id="AM920689">
    <property type="protein sequence ID" value="CAP49689.1"/>
    <property type="molecule type" value="Genomic_DNA"/>
</dbReference>
<dbReference type="HOGENOM" id="CLU_2903224_0_0_6"/>
<reference evidence="2 3" key="1">
    <citation type="journal article" date="2008" name="J. Biotechnol.">
        <title>The genome of Xanthomonas campestris pv. campestris B100 and its use for the reconstruction of metabolic pathways involved in xanthan biosynthesis.</title>
        <authorList>
            <person name="Vorholter F.J."/>
            <person name="Schneiker S."/>
            <person name="Goesmann A."/>
            <person name="Krause L."/>
            <person name="Bekel T."/>
            <person name="Kaiser O."/>
            <person name="Linke B."/>
            <person name="Patschkowski T."/>
            <person name="Ruckert C."/>
            <person name="Schmid J."/>
            <person name="Sidhu V.K."/>
            <person name="Sieber V."/>
            <person name="Tauch A."/>
            <person name="Watt S.A."/>
            <person name="Weisshaar B."/>
            <person name="Becker A."/>
            <person name="Niehaus K."/>
            <person name="Puhler A."/>
        </authorList>
    </citation>
    <scope>NUCLEOTIDE SEQUENCE [LARGE SCALE GENOMIC DNA]</scope>
    <source>
        <strain evidence="2 3">B100</strain>
    </source>
</reference>
<evidence type="ECO:0000313" key="3">
    <source>
        <dbReference type="Proteomes" id="UP000001188"/>
    </source>
</evidence>
<sequence length="62" mass="6791">MPIVFMAGRRAAIQHPKGEICGPSSSGVQAPGRLSEQEAKIGQSRRMPPWLSNTAQRRSRAF</sequence>
<proteinExistence type="predicted"/>
<dbReference type="KEGG" id="xca:xcc-b100_0358"/>
<gene>
    <name evidence="2" type="ORF">XCCB100_0358</name>
</gene>
<dbReference type="AlphaFoldDB" id="B0RMA2"/>
<evidence type="ECO:0000256" key="1">
    <source>
        <dbReference type="SAM" id="MobiDB-lite"/>
    </source>
</evidence>
<evidence type="ECO:0000313" key="2">
    <source>
        <dbReference type="EMBL" id="CAP49689.1"/>
    </source>
</evidence>
<protein>
    <submittedName>
        <fullName evidence="2">Uncharacterized protein</fullName>
    </submittedName>
</protein>
<feature type="region of interest" description="Disordered" evidence="1">
    <location>
        <begin position="16"/>
        <end position="62"/>
    </location>
</feature>
<name>B0RMA2_XANCB</name>